<sequence>MARSARSSAFKKNNQKLAKTVFGPAEHARAERLNAKLQELVQAAKPSDALKMDVESTTPGAEEVEVAADSQVRLLSNTAVKKAKEAKKNRIEKKKVRKERNKIAFKSHRMKGKTGKK</sequence>
<feature type="compositionally biased region" description="Basic residues" evidence="1">
    <location>
        <begin position="90"/>
        <end position="117"/>
    </location>
</feature>
<dbReference type="EMBL" id="CP051141">
    <property type="protein sequence ID" value="QIW98429.1"/>
    <property type="molecule type" value="Genomic_DNA"/>
</dbReference>
<evidence type="ECO:0000313" key="4">
    <source>
        <dbReference type="Proteomes" id="UP000503462"/>
    </source>
</evidence>
<dbReference type="GO" id="GO:0030687">
    <property type="term" value="C:preribosome, large subunit precursor"/>
    <property type="evidence" value="ECO:0007669"/>
    <property type="project" value="TreeGrafter"/>
</dbReference>
<protein>
    <recommendedName>
        <fullName evidence="2">DUF2423 domain-containing protein</fullName>
    </recommendedName>
</protein>
<evidence type="ECO:0000313" key="3">
    <source>
        <dbReference type="EMBL" id="QIW98429.1"/>
    </source>
</evidence>
<dbReference type="Pfam" id="PF10338">
    <property type="entry name" value="YBL028C_N"/>
    <property type="match status" value="1"/>
</dbReference>
<dbReference type="AlphaFoldDB" id="A0A6H0XVF6"/>
<evidence type="ECO:0000256" key="1">
    <source>
        <dbReference type="SAM" id="MobiDB-lite"/>
    </source>
</evidence>
<keyword evidence="4" id="KW-1185">Reference proteome</keyword>
<accession>A0A6H0XVF6</accession>
<feature type="region of interest" description="Disordered" evidence="1">
    <location>
        <begin position="85"/>
        <end position="117"/>
    </location>
</feature>
<dbReference type="PANTHER" id="PTHR28219">
    <property type="entry name" value="UPF0642 PROTEIN YBL028C"/>
    <property type="match status" value="1"/>
</dbReference>
<dbReference type="PANTHER" id="PTHR28219:SF1">
    <property type="entry name" value="UPF0642 PROTEIN YBL028C"/>
    <property type="match status" value="1"/>
</dbReference>
<organism evidence="3 4">
    <name type="scientific">Peltaster fructicola</name>
    <dbReference type="NCBI Taxonomy" id="286661"/>
    <lineage>
        <taxon>Eukaryota</taxon>
        <taxon>Fungi</taxon>
        <taxon>Dikarya</taxon>
        <taxon>Ascomycota</taxon>
        <taxon>Pezizomycotina</taxon>
        <taxon>Dothideomycetes</taxon>
        <taxon>Dothideomycetes incertae sedis</taxon>
        <taxon>Peltaster</taxon>
    </lineage>
</organism>
<dbReference type="OrthoDB" id="4087970at2759"/>
<proteinExistence type="predicted"/>
<reference evidence="3 4" key="1">
    <citation type="journal article" date="2016" name="Sci. Rep.">
        <title>Peltaster fructicola genome reveals evolution from an invasive phytopathogen to an ectophytic parasite.</title>
        <authorList>
            <person name="Xu C."/>
            <person name="Chen H."/>
            <person name="Gleason M.L."/>
            <person name="Xu J.R."/>
            <person name="Liu H."/>
            <person name="Zhang R."/>
            <person name="Sun G."/>
        </authorList>
    </citation>
    <scope>NUCLEOTIDE SEQUENCE [LARGE SCALE GENOMIC DNA]</scope>
    <source>
        <strain evidence="3 4">LNHT1506</strain>
    </source>
</reference>
<gene>
    <name evidence="3" type="ORF">AMS68_003947</name>
</gene>
<dbReference type="Proteomes" id="UP000503462">
    <property type="component" value="Chromosome 3"/>
</dbReference>
<dbReference type="InterPro" id="IPR019434">
    <property type="entry name" value="DUF2423"/>
</dbReference>
<name>A0A6H0XVF6_9PEZI</name>
<evidence type="ECO:0000259" key="2">
    <source>
        <dbReference type="Pfam" id="PF10338"/>
    </source>
</evidence>
<feature type="domain" description="DUF2423" evidence="2">
    <location>
        <begin position="1"/>
        <end position="43"/>
    </location>
</feature>